<reference evidence="1 2" key="1">
    <citation type="journal article" date="2020" name="bioRxiv">
        <title>Whole genome comparisons of ergot fungi reveals the divergence and evolution of species within the genus Claviceps are the result of varying mechanisms driving genome evolution and host range expansion.</title>
        <authorList>
            <person name="Wyka S.A."/>
            <person name="Mondo S.J."/>
            <person name="Liu M."/>
            <person name="Dettman J."/>
            <person name="Nalam V."/>
            <person name="Broders K.D."/>
        </authorList>
    </citation>
    <scope>NUCLEOTIDE SEQUENCE [LARGE SCALE GENOMIC DNA]</scope>
    <source>
        <strain evidence="1 2">LM576</strain>
    </source>
</reference>
<dbReference type="GO" id="GO:0046933">
    <property type="term" value="F:proton-transporting ATP synthase activity, rotational mechanism"/>
    <property type="evidence" value="ECO:0007669"/>
    <property type="project" value="TreeGrafter"/>
</dbReference>
<dbReference type="EMBL" id="SRQM01000395">
    <property type="protein sequence ID" value="KAG6111230.1"/>
    <property type="molecule type" value="Genomic_DNA"/>
</dbReference>
<proteinExistence type="predicted"/>
<protein>
    <recommendedName>
        <fullName evidence="3">F-type H+-transporting ATPase subunit J</fullName>
    </recommendedName>
</protein>
<evidence type="ECO:0008006" key="3">
    <source>
        <dbReference type="Google" id="ProtNLM"/>
    </source>
</evidence>
<dbReference type="PANTHER" id="PTHR28060:SF1">
    <property type="entry name" value="ATP SYNTHASE SUBUNIT J, MITOCHONDRIAL"/>
    <property type="match status" value="1"/>
</dbReference>
<keyword evidence="2" id="KW-1185">Reference proteome</keyword>
<gene>
    <name evidence="1" type="ORF">E4U13_004920</name>
</gene>
<dbReference type="AlphaFoldDB" id="A0A9P7PY83"/>
<dbReference type="PANTHER" id="PTHR28060">
    <property type="entry name" value="ATP SYNTHASE SUBUNIT J, MITOCHONDRIAL"/>
    <property type="match status" value="1"/>
</dbReference>
<accession>A0A9P7PY83</accession>
<organism evidence="1 2">
    <name type="scientific">Claviceps humidiphila</name>
    <dbReference type="NCBI Taxonomy" id="1294629"/>
    <lineage>
        <taxon>Eukaryota</taxon>
        <taxon>Fungi</taxon>
        <taxon>Dikarya</taxon>
        <taxon>Ascomycota</taxon>
        <taxon>Pezizomycotina</taxon>
        <taxon>Sordariomycetes</taxon>
        <taxon>Hypocreomycetidae</taxon>
        <taxon>Hypocreales</taxon>
        <taxon>Clavicipitaceae</taxon>
        <taxon>Claviceps</taxon>
    </lineage>
</organism>
<evidence type="ECO:0000313" key="1">
    <source>
        <dbReference type="EMBL" id="KAG6111230.1"/>
    </source>
</evidence>
<dbReference type="Proteomes" id="UP000732380">
    <property type="component" value="Unassembled WGS sequence"/>
</dbReference>
<evidence type="ECO:0000313" key="2">
    <source>
        <dbReference type="Proteomes" id="UP000732380"/>
    </source>
</evidence>
<sequence length="55" mass="5920">MSIFGMRRWPAPVLKPMWPFFAAGIIVMYGVNTIQGAVTGGGAKDDKAKKNAADH</sequence>
<dbReference type="InterPro" id="IPR006995">
    <property type="entry name" value="ATP_synth_F0_jsu"/>
</dbReference>
<dbReference type="GO" id="GO:0045259">
    <property type="term" value="C:proton-transporting ATP synthase complex"/>
    <property type="evidence" value="ECO:0007669"/>
    <property type="project" value="InterPro"/>
</dbReference>
<dbReference type="Pfam" id="PF04911">
    <property type="entry name" value="ATP-synt_J"/>
    <property type="match status" value="1"/>
</dbReference>
<name>A0A9P7PY83_9HYPO</name>
<comment type="caution">
    <text evidence="1">The sequence shown here is derived from an EMBL/GenBank/DDBJ whole genome shotgun (WGS) entry which is preliminary data.</text>
</comment>